<keyword evidence="1" id="KW-0732">Signal</keyword>
<dbReference type="RefSeq" id="WP_261944575.1">
    <property type="nucleotide sequence ID" value="NZ_AP031286.1"/>
</dbReference>
<proteinExistence type="predicted"/>
<accession>A0ABM9FWV8</accession>
<feature type="signal peptide" evidence="1">
    <location>
        <begin position="1"/>
        <end position="26"/>
    </location>
</feature>
<evidence type="ECO:0000313" key="2">
    <source>
        <dbReference type="EMBL" id="CAH8243453.1"/>
    </source>
</evidence>
<dbReference type="InterPro" id="IPR036249">
    <property type="entry name" value="Thioredoxin-like_sf"/>
</dbReference>
<gene>
    <name evidence="2" type="ORF">WJ0W_000693</name>
</gene>
<reference evidence="2" key="1">
    <citation type="submission" date="2022-06" db="EMBL/GenBank/DDBJ databases">
        <authorList>
            <person name="Dietemann V."/>
            <person name="Ory F."/>
            <person name="Dainat B."/>
            <person name="Oberhansli S."/>
        </authorList>
    </citation>
    <scope>NUCLEOTIDE SEQUENCE</scope>
    <source>
        <strain evidence="2">Ena-SAMPLE-TAB-26-04-2022-14:26:32:270-5432</strain>
    </source>
</reference>
<keyword evidence="3" id="KW-1185">Reference proteome</keyword>
<evidence type="ECO:0000256" key="1">
    <source>
        <dbReference type="SAM" id="SignalP"/>
    </source>
</evidence>
<evidence type="ECO:0000313" key="3">
    <source>
        <dbReference type="Proteomes" id="UP001154322"/>
    </source>
</evidence>
<dbReference type="Proteomes" id="UP001154322">
    <property type="component" value="Unassembled WGS sequence"/>
</dbReference>
<dbReference type="SUPFAM" id="SSF52833">
    <property type="entry name" value="Thioredoxin-like"/>
    <property type="match status" value="1"/>
</dbReference>
<protein>
    <submittedName>
        <fullName evidence="2">Uncharacterized protein</fullName>
    </submittedName>
</protein>
<name>A0ABM9FWV8_9BACL</name>
<comment type="caution">
    <text evidence="2">The sequence shown here is derived from an EMBL/GenBank/DDBJ whole genome shotgun (WGS) entry which is preliminary data.</text>
</comment>
<dbReference type="PROSITE" id="PS51257">
    <property type="entry name" value="PROKAR_LIPOPROTEIN"/>
    <property type="match status" value="1"/>
</dbReference>
<organism evidence="2 3">
    <name type="scientific">Paenibacillus melissococcoides</name>
    <dbReference type="NCBI Taxonomy" id="2912268"/>
    <lineage>
        <taxon>Bacteria</taxon>
        <taxon>Bacillati</taxon>
        <taxon>Bacillota</taxon>
        <taxon>Bacilli</taxon>
        <taxon>Bacillales</taxon>
        <taxon>Paenibacillaceae</taxon>
        <taxon>Paenibacillus</taxon>
    </lineage>
</organism>
<feature type="chain" id="PRO_5045863158" evidence="1">
    <location>
        <begin position="27"/>
        <end position="86"/>
    </location>
</feature>
<dbReference type="EMBL" id="CALYLO010000001">
    <property type="protein sequence ID" value="CAH8243453.1"/>
    <property type="molecule type" value="Genomic_DNA"/>
</dbReference>
<sequence>MKKNVLVTLGIIFAFVLSACSSNSTAGNRESAPTINAKSAPNFMLKDVHGNSHSLKDYSGKKGVCEVLGFMVSYLLSWIGRNKQLK</sequence>